<dbReference type="AlphaFoldDB" id="A0A1R3JPU1"/>
<dbReference type="Pfam" id="PF00646">
    <property type="entry name" value="F-box"/>
    <property type="match status" value="1"/>
</dbReference>
<dbReference type="Proteomes" id="UP000187203">
    <property type="component" value="Unassembled WGS sequence"/>
</dbReference>
<dbReference type="InterPro" id="IPR050796">
    <property type="entry name" value="SCF_F-box_component"/>
</dbReference>
<dbReference type="EMBL" id="AWUE01015548">
    <property type="protein sequence ID" value="OMO96856.1"/>
    <property type="molecule type" value="Genomic_DNA"/>
</dbReference>
<dbReference type="SMART" id="SM00256">
    <property type="entry name" value="FBOX"/>
    <property type="match status" value="1"/>
</dbReference>
<proteinExistence type="predicted"/>
<keyword evidence="3" id="KW-1185">Reference proteome</keyword>
<accession>A0A1R3JPU1</accession>
<name>A0A1R3JPU1_9ROSI</name>
<evidence type="ECO:0000313" key="2">
    <source>
        <dbReference type="EMBL" id="OMO96856.1"/>
    </source>
</evidence>
<sequence>MMDQYQSQLPEEICMEILERLSVTSLIRFKAVCKSWKSLISTLYFMDHHFDRNAANSNKLGITLMTDYSICLEIWNFSPTSLGKTMFIDHSLEECNYAKVLGWCRGLLLVGVDCSDYKLLLWNPSTRKCKEIPDLQYQQLEYKYIDSSTLGIECFDFAVNKLLVVPQPGDYDNCRFSFTPQLYDTEGSLCIEYRENDGLILEIWVMRRYGVKDSWFKWMSFEDEYVPFPICFAKNNINVSFFVGRGKKCCAIYNGKEKGTELEGLEELAGEELRGEFLFNPSLKKSASAFDVSLICFEHEEVGER</sequence>
<organism evidence="2 3">
    <name type="scientific">Corchorus olitorius</name>
    <dbReference type="NCBI Taxonomy" id="93759"/>
    <lineage>
        <taxon>Eukaryota</taxon>
        <taxon>Viridiplantae</taxon>
        <taxon>Streptophyta</taxon>
        <taxon>Embryophyta</taxon>
        <taxon>Tracheophyta</taxon>
        <taxon>Spermatophyta</taxon>
        <taxon>Magnoliopsida</taxon>
        <taxon>eudicotyledons</taxon>
        <taxon>Gunneridae</taxon>
        <taxon>Pentapetalae</taxon>
        <taxon>rosids</taxon>
        <taxon>malvids</taxon>
        <taxon>Malvales</taxon>
        <taxon>Malvaceae</taxon>
        <taxon>Grewioideae</taxon>
        <taxon>Apeibeae</taxon>
        <taxon>Corchorus</taxon>
    </lineage>
</organism>
<dbReference type="InterPro" id="IPR036047">
    <property type="entry name" value="F-box-like_dom_sf"/>
</dbReference>
<dbReference type="PROSITE" id="PS50181">
    <property type="entry name" value="FBOX"/>
    <property type="match status" value="1"/>
</dbReference>
<dbReference type="Gene3D" id="1.20.1280.50">
    <property type="match status" value="1"/>
</dbReference>
<gene>
    <name evidence="2" type="ORF">COLO4_15038</name>
</gene>
<reference evidence="3" key="1">
    <citation type="submission" date="2013-09" db="EMBL/GenBank/DDBJ databases">
        <title>Corchorus olitorius genome sequencing.</title>
        <authorList>
            <person name="Alam M."/>
            <person name="Haque M.S."/>
            <person name="Islam M.S."/>
            <person name="Emdad E.M."/>
            <person name="Islam M.M."/>
            <person name="Ahmed B."/>
            <person name="Halim A."/>
            <person name="Hossen Q.M.M."/>
            <person name="Hossain M.Z."/>
            <person name="Ahmed R."/>
            <person name="Khan M.M."/>
            <person name="Islam R."/>
            <person name="Rashid M.M."/>
            <person name="Khan S.A."/>
            <person name="Rahman M.S."/>
            <person name="Alam M."/>
            <person name="Yahiya A.S."/>
            <person name="Khan M.S."/>
            <person name="Azam M.S."/>
            <person name="Haque T."/>
            <person name="Lashkar M.Z.H."/>
            <person name="Akhand A.I."/>
            <person name="Morshed G."/>
            <person name="Roy S."/>
            <person name="Uddin K.S."/>
            <person name="Rabeya T."/>
            <person name="Hossain A.S."/>
            <person name="Chowdhury A."/>
            <person name="Snigdha A.R."/>
            <person name="Mortoza M.S."/>
            <person name="Matin S.A."/>
            <person name="Hoque S.M.E."/>
            <person name="Islam M.K."/>
            <person name="Roy D.K."/>
            <person name="Haider R."/>
            <person name="Moosa M.M."/>
            <person name="Elias S.M."/>
            <person name="Hasan A.M."/>
            <person name="Jahan S."/>
            <person name="Shafiuddin M."/>
            <person name="Mahmood N."/>
            <person name="Shommy N.S."/>
        </authorList>
    </citation>
    <scope>NUCLEOTIDE SEQUENCE [LARGE SCALE GENOMIC DNA]</scope>
    <source>
        <strain evidence="3">cv. O-4</strain>
    </source>
</reference>
<evidence type="ECO:0000259" key="1">
    <source>
        <dbReference type="PROSITE" id="PS50181"/>
    </source>
</evidence>
<dbReference type="SUPFAM" id="SSF81383">
    <property type="entry name" value="F-box domain"/>
    <property type="match status" value="1"/>
</dbReference>
<dbReference type="PANTHER" id="PTHR31672:SF13">
    <property type="entry name" value="F-BOX PROTEIN CPR30-LIKE"/>
    <property type="match status" value="1"/>
</dbReference>
<comment type="caution">
    <text evidence="2">The sequence shown here is derived from an EMBL/GenBank/DDBJ whole genome shotgun (WGS) entry which is preliminary data.</text>
</comment>
<dbReference type="InterPro" id="IPR001810">
    <property type="entry name" value="F-box_dom"/>
</dbReference>
<protein>
    <recommendedName>
        <fullName evidence="1">F-box domain-containing protein</fullName>
    </recommendedName>
</protein>
<dbReference type="OrthoDB" id="1071894at2759"/>
<dbReference type="PANTHER" id="PTHR31672">
    <property type="entry name" value="BNACNNG10540D PROTEIN"/>
    <property type="match status" value="1"/>
</dbReference>
<dbReference type="CDD" id="cd22157">
    <property type="entry name" value="F-box_AtFBW1-like"/>
    <property type="match status" value="1"/>
</dbReference>
<feature type="domain" description="F-box" evidence="1">
    <location>
        <begin position="3"/>
        <end position="53"/>
    </location>
</feature>
<dbReference type="STRING" id="93759.A0A1R3JPU1"/>
<evidence type="ECO:0000313" key="3">
    <source>
        <dbReference type="Proteomes" id="UP000187203"/>
    </source>
</evidence>